<dbReference type="GO" id="GO:0000978">
    <property type="term" value="F:RNA polymerase II cis-regulatory region sequence-specific DNA binding"/>
    <property type="evidence" value="ECO:0007669"/>
    <property type="project" value="TreeGrafter"/>
</dbReference>
<gene>
    <name evidence="9" type="ORF">EV702DRAFT_1093894</name>
</gene>
<keyword evidence="5" id="KW-0539">Nucleus</keyword>
<keyword evidence="3" id="KW-0805">Transcription regulation</keyword>
<dbReference type="Pfam" id="PF01285">
    <property type="entry name" value="TEA"/>
    <property type="match status" value="1"/>
</dbReference>
<dbReference type="InterPro" id="IPR050937">
    <property type="entry name" value="TEC1_TEAD_TF"/>
</dbReference>
<comment type="caution">
    <text evidence="9">The sequence shown here is derived from an EMBL/GenBank/DDBJ whole genome shotgun (WGS) entry which is preliminary data.</text>
</comment>
<dbReference type="InterPro" id="IPR038096">
    <property type="entry name" value="TEA/ATTS_sf"/>
</dbReference>
<dbReference type="OrthoDB" id="10006572at2759"/>
<evidence type="ECO:0000256" key="4">
    <source>
        <dbReference type="ARBA" id="ARBA00023163"/>
    </source>
</evidence>
<evidence type="ECO:0000259" key="8">
    <source>
        <dbReference type="PROSITE" id="PS51088"/>
    </source>
</evidence>
<dbReference type="PANTHER" id="PTHR11834">
    <property type="entry name" value="TRANSCRIPTIONAL ENHANCER FACTOR TEF RELATED"/>
    <property type="match status" value="1"/>
</dbReference>
<name>A0A9P7D364_9AGAM</name>
<sequence length="475" mass="53200">MESIKEEIAPLLLLPESWEVPVVPAALRIKTPLSNVKLKQSRYEDIWSEDVHAAFMEAIAIYPPMGKRRLRYVRISKEDQDKIAESSRLVKSFGRCQLIQSYILEKTGKNRTRKQVSSHLQRLKKKYKNDTTKRALFLEISQLTREHSDREELAPSSEGIQTDTSPSLSLSSNQASPFGGIVQDEEQKSGATSSDPVSGSDFTYYHAGNRRHSSFGEQEKAFNSSMIPQVGPALPKGIPTEEDSVSTGSEFSLSLRRLGNKLAPLNRQLEGPTTVYTCQVHCSPACQVTHHTVTHNGSGLTMMDFPCSYPLTPVDQLLHTPLQPPQVTRLENRRVVPENVDGRWNWPVNAHTSGSHLDSGSYAPHAHTAEPLPSLSDNRHEPLFYMNFLSDFHPEREDRHHARRLPYSNAYHTSSSNGQDLLPQGFLHAQPTYPRFLAHAEETLATPLIKPIPLYPAAYAHSEDHTPDLSPVPAL</sequence>
<dbReference type="PROSITE" id="PS51088">
    <property type="entry name" value="TEA_2"/>
    <property type="match status" value="1"/>
</dbReference>
<dbReference type="Gene3D" id="6.10.20.40">
    <property type="entry name" value="TEA/ATTS domain"/>
    <property type="match status" value="1"/>
</dbReference>
<dbReference type="GO" id="GO:0000981">
    <property type="term" value="F:DNA-binding transcription factor activity, RNA polymerase II-specific"/>
    <property type="evidence" value="ECO:0007669"/>
    <property type="project" value="TreeGrafter"/>
</dbReference>
<dbReference type="EMBL" id="JABBWD010000015">
    <property type="protein sequence ID" value="KAG1778530.1"/>
    <property type="molecule type" value="Genomic_DNA"/>
</dbReference>
<feature type="domain" description="TEA" evidence="8">
    <location>
        <begin position="40"/>
        <end position="130"/>
    </location>
</feature>
<evidence type="ECO:0000256" key="1">
    <source>
        <dbReference type="ARBA" id="ARBA00004123"/>
    </source>
</evidence>
<dbReference type="Proteomes" id="UP000714275">
    <property type="component" value="Unassembled WGS sequence"/>
</dbReference>
<dbReference type="PANTHER" id="PTHR11834:SF0">
    <property type="entry name" value="PROTEIN SCALLOPED"/>
    <property type="match status" value="1"/>
</dbReference>
<evidence type="ECO:0000313" key="10">
    <source>
        <dbReference type="Proteomes" id="UP000714275"/>
    </source>
</evidence>
<evidence type="ECO:0000256" key="6">
    <source>
        <dbReference type="PROSITE-ProRule" id="PRU00505"/>
    </source>
</evidence>
<reference evidence="9" key="1">
    <citation type="journal article" date="2020" name="New Phytol.">
        <title>Comparative genomics reveals dynamic genome evolution in host specialist ectomycorrhizal fungi.</title>
        <authorList>
            <person name="Lofgren L.A."/>
            <person name="Nguyen N.H."/>
            <person name="Vilgalys R."/>
            <person name="Ruytinx J."/>
            <person name="Liao H.L."/>
            <person name="Branco S."/>
            <person name="Kuo A."/>
            <person name="LaButti K."/>
            <person name="Lipzen A."/>
            <person name="Andreopoulos W."/>
            <person name="Pangilinan J."/>
            <person name="Riley R."/>
            <person name="Hundley H."/>
            <person name="Na H."/>
            <person name="Barry K."/>
            <person name="Grigoriev I.V."/>
            <person name="Stajich J.E."/>
            <person name="Kennedy P.G."/>
        </authorList>
    </citation>
    <scope>NUCLEOTIDE SEQUENCE</scope>
    <source>
        <strain evidence="9">DOB743</strain>
    </source>
</reference>
<keyword evidence="10" id="KW-1185">Reference proteome</keyword>
<comment type="similarity">
    <text evidence="2">Belongs to the TEC1 family.</text>
</comment>
<feature type="region of interest" description="Disordered" evidence="7">
    <location>
        <begin position="147"/>
        <end position="205"/>
    </location>
</feature>
<dbReference type="GO" id="GO:0005667">
    <property type="term" value="C:transcription regulator complex"/>
    <property type="evidence" value="ECO:0007669"/>
    <property type="project" value="TreeGrafter"/>
</dbReference>
<evidence type="ECO:0000256" key="3">
    <source>
        <dbReference type="ARBA" id="ARBA00023015"/>
    </source>
</evidence>
<accession>A0A9P7D364</accession>
<feature type="DNA-binding region" description="TEA" evidence="6">
    <location>
        <begin position="40"/>
        <end position="130"/>
    </location>
</feature>
<organism evidence="9 10">
    <name type="scientific">Suillus placidus</name>
    <dbReference type="NCBI Taxonomy" id="48579"/>
    <lineage>
        <taxon>Eukaryota</taxon>
        <taxon>Fungi</taxon>
        <taxon>Dikarya</taxon>
        <taxon>Basidiomycota</taxon>
        <taxon>Agaricomycotina</taxon>
        <taxon>Agaricomycetes</taxon>
        <taxon>Agaricomycetidae</taxon>
        <taxon>Boletales</taxon>
        <taxon>Suillineae</taxon>
        <taxon>Suillaceae</taxon>
        <taxon>Suillus</taxon>
    </lineage>
</organism>
<comment type="subcellular location">
    <subcellularLocation>
        <location evidence="1">Nucleus</location>
    </subcellularLocation>
</comment>
<keyword evidence="4" id="KW-0804">Transcription</keyword>
<evidence type="ECO:0000313" key="9">
    <source>
        <dbReference type="EMBL" id="KAG1778530.1"/>
    </source>
</evidence>
<evidence type="ECO:0000256" key="5">
    <source>
        <dbReference type="ARBA" id="ARBA00023242"/>
    </source>
</evidence>
<evidence type="ECO:0000256" key="2">
    <source>
        <dbReference type="ARBA" id="ARBA00008421"/>
    </source>
</evidence>
<evidence type="ECO:0000256" key="7">
    <source>
        <dbReference type="SAM" id="MobiDB-lite"/>
    </source>
</evidence>
<protein>
    <submittedName>
        <fullName evidence="9">TEA/ATTS domain family-domain-containing protein</fullName>
    </submittedName>
</protein>
<proteinExistence type="inferred from homology"/>
<dbReference type="GO" id="GO:0005634">
    <property type="term" value="C:nucleus"/>
    <property type="evidence" value="ECO:0007669"/>
    <property type="project" value="UniProtKB-SubCell"/>
</dbReference>
<dbReference type="AlphaFoldDB" id="A0A9P7D364"/>
<dbReference type="InterPro" id="IPR000818">
    <property type="entry name" value="TEA/ATTS_dom"/>
</dbReference>
<feature type="compositionally biased region" description="Polar residues" evidence="7">
    <location>
        <begin position="189"/>
        <end position="201"/>
    </location>
</feature>
<dbReference type="SMART" id="SM00426">
    <property type="entry name" value="TEA"/>
    <property type="match status" value="1"/>
</dbReference>